<dbReference type="Gene3D" id="3.30.70.360">
    <property type="match status" value="1"/>
</dbReference>
<dbReference type="NCBIfam" id="TIGR01900">
    <property type="entry name" value="dapE-gram_pos"/>
    <property type="match status" value="1"/>
</dbReference>
<reference evidence="16 17" key="1">
    <citation type="submission" date="2018-11" db="EMBL/GenBank/DDBJ databases">
        <title>Complete genome sequence of Nocardioides baekrokdamisoli strain KCTC 39748.</title>
        <authorList>
            <person name="Kang S.W."/>
            <person name="Lee K.C."/>
            <person name="Kim K.K."/>
            <person name="Kim J.S."/>
            <person name="Kim D.S."/>
            <person name="Ko S.H."/>
            <person name="Yang S.H."/>
            <person name="Shin Y.K."/>
            <person name="Lee J.S."/>
        </authorList>
    </citation>
    <scope>NUCLEOTIDE SEQUENCE [LARGE SCALE GENOMIC DNA]</scope>
    <source>
        <strain evidence="16 17">KCTC 39748</strain>
    </source>
</reference>
<dbReference type="KEGG" id="nbe:Back2_10080"/>
<protein>
    <recommendedName>
        <fullName evidence="5 14">Succinyl-diaminopimelate desuccinylase</fullName>
        <ecNumber evidence="5 14">3.5.1.18</ecNumber>
    </recommendedName>
</protein>
<evidence type="ECO:0000256" key="14">
    <source>
        <dbReference type="NCBIfam" id="TIGR01900"/>
    </source>
</evidence>
<keyword evidence="9" id="KW-0862">Zinc</keyword>
<dbReference type="EC" id="3.5.1.18" evidence="5 14"/>
<name>A0A3G9ISX4_9ACTN</name>
<dbReference type="Proteomes" id="UP000271573">
    <property type="component" value="Chromosome"/>
</dbReference>
<dbReference type="FunFam" id="3.30.70.360:FF:000011">
    <property type="entry name" value="Succinyl-diaminopimelate desuccinylase"/>
    <property type="match status" value="1"/>
</dbReference>
<evidence type="ECO:0000256" key="2">
    <source>
        <dbReference type="ARBA" id="ARBA00001947"/>
    </source>
</evidence>
<dbReference type="AlphaFoldDB" id="A0A3G9ISX4"/>
<evidence type="ECO:0000256" key="10">
    <source>
        <dbReference type="ARBA" id="ARBA00022915"/>
    </source>
</evidence>
<keyword evidence="6" id="KW-0028">Amino-acid biosynthesis</keyword>
<comment type="cofactor">
    <cofactor evidence="2">
        <name>Zn(2+)</name>
        <dbReference type="ChEBI" id="CHEBI:29105"/>
    </cofactor>
</comment>
<evidence type="ECO:0000259" key="15">
    <source>
        <dbReference type="Pfam" id="PF07687"/>
    </source>
</evidence>
<accession>A0A3G9ISX4</accession>
<dbReference type="GO" id="GO:0009014">
    <property type="term" value="F:succinyl-diaminopimelate desuccinylase activity"/>
    <property type="evidence" value="ECO:0007669"/>
    <property type="project" value="UniProtKB-UniRule"/>
</dbReference>
<evidence type="ECO:0000256" key="9">
    <source>
        <dbReference type="ARBA" id="ARBA00022833"/>
    </source>
</evidence>
<evidence type="ECO:0000256" key="8">
    <source>
        <dbReference type="ARBA" id="ARBA00022801"/>
    </source>
</evidence>
<evidence type="ECO:0000256" key="1">
    <source>
        <dbReference type="ARBA" id="ARBA00001941"/>
    </source>
</evidence>
<dbReference type="GO" id="GO:0019877">
    <property type="term" value="P:diaminopimelate biosynthetic process"/>
    <property type="evidence" value="ECO:0007669"/>
    <property type="project" value="UniProtKB-KW"/>
</dbReference>
<dbReference type="Pfam" id="PF01546">
    <property type="entry name" value="Peptidase_M20"/>
    <property type="match status" value="1"/>
</dbReference>
<comment type="subunit">
    <text evidence="4">Homodimer.</text>
</comment>
<sequence>MSLDLTTDVVALTRALCDIESVSHDERAIADQVEAALRTQAHLSVERHGHTIVARTNLGRGERVILAGHLDTVPVNHNFPSRQDAEFVHGLGSCDMKGGDAVLLLAATIAEPTKDLTFVFYEAEEVASIHNGLRKIAESHPELLEADFAILGEPSNAGVEAGCQGTMRVVVTVTGERAHSARAWMGRNAIHEAGVLLARLSAYEPRQPIVDGLRYHEGLNAVFVEGGVAGNVIPDRCTITVNYRFAPDRSEAEAEAFLRDFFVGHDLEVTDSAPGARPGLDLPAVKAFVEATGGAVEPKYGWTDVARFSVLGIPAVNFGPGDPSLAHKQDERVPIAQLEHVWATLRTWLTTP</sequence>
<dbReference type="SUPFAM" id="SSF55031">
    <property type="entry name" value="Bacterial exopeptidase dimerisation domain"/>
    <property type="match status" value="1"/>
</dbReference>
<dbReference type="PANTHER" id="PTHR43808:SF31">
    <property type="entry name" value="N-ACETYL-L-CITRULLINE DEACETYLASE"/>
    <property type="match status" value="1"/>
</dbReference>
<dbReference type="EMBL" id="AP019307">
    <property type="protein sequence ID" value="BBH16721.1"/>
    <property type="molecule type" value="Genomic_DNA"/>
</dbReference>
<keyword evidence="10" id="KW-0220">Diaminopimelate biosynthesis</keyword>
<dbReference type="InterPro" id="IPR010174">
    <property type="entry name" value="Succinyl-DAP_deSuclase_DapE"/>
</dbReference>
<dbReference type="GO" id="GO:0006526">
    <property type="term" value="P:L-arginine biosynthetic process"/>
    <property type="evidence" value="ECO:0007669"/>
    <property type="project" value="TreeGrafter"/>
</dbReference>
<dbReference type="SUPFAM" id="SSF53187">
    <property type="entry name" value="Zn-dependent exopeptidases"/>
    <property type="match status" value="1"/>
</dbReference>
<dbReference type="GO" id="GO:0009089">
    <property type="term" value="P:lysine biosynthetic process via diaminopimelate"/>
    <property type="evidence" value="ECO:0007669"/>
    <property type="project" value="UniProtKB-UniRule"/>
</dbReference>
<dbReference type="OrthoDB" id="9809784at2"/>
<comment type="pathway">
    <text evidence="3">Amino-acid biosynthesis; L-lysine biosynthesis via DAP pathway; LL-2,6-diaminopimelate from (S)-tetrahydrodipicolinate (succinylase route): step 3/3.</text>
</comment>
<evidence type="ECO:0000256" key="3">
    <source>
        <dbReference type="ARBA" id="ARBA00005130"/>
    </source>
</evidence>
<dbReference type="InterPro" id="IPR036264">
    <property type="entry name" value="Bact_exopeptidase_dim_dom"/>
</dbReference>
<evidence type="ECO:0000256" key="4">
    <source>
        <dbReference type="ARBA" id="ARBA00011738"/>
    </source>
</evidence>
<comment type="catalytic activity">
    <reaction evidence="13">
        <text>N-succinyl-(2S,6S)-2,6-diaminopimelate + H2O = (2S,6S)-2,6-diaminopimelate + succinate</text>
        <dbReference type="Rhea" id="RHEA:22608"/>
        <dbReference type="ChEBI" id="CHEBI:15377"/>
        <dbReference type="ChEBI" id="CHEBI:30031"/>
        <dbReference type="ChEBI" id="CHEBI:57609"/>
        <dbReference type="ChEBI" id="CHEBI:58087"/>
        <dbReference type="EC" id="3.5.1.18"/>
    </reaction>
</comment>
<comment type="cofactor">
    <cofactor evidence="1">
        <name>Co(2+)</name>
        <dbReference type="ChEBI" id="CHEBI:48828"/>
    </cofactor>
</comment>
<dbReference type="InterPro" id="IPR011650">
    <property type="entry name" value="Peptidase_M20_dimer"/>
</dbReference>
<dbReference type="PANTHER" id="PTHR43808">
    <property type="entry name" value="ACETYLORNITHINE DEACETYLASE"/>
    <property type="match status" value="1"/>
</dbReference>
<evidence type="ECO:0000256" key="5">
    <source>
        <dbReference type="ARBA" id="ARBA00011921"/>
    </source>
</evidence>
<evidence type="ECO:0000313" key="16">
    <source>
        <dbReference type="EMBL" id="BBH16721.1"/>
    </source>
</evidence>
<evidence type="ECO:0000256" key="11">
    <source>
        <dbReference type="ARBA" id="ARBA00023154"/>
    </source>
</evidence>
<dbReference type="RefSeq" id="WP_125567332.1">
    <property type="nucleotide sequence ID" value="NZ_AP019307.1"/>
</dbReference>
<dbReference type="Gene3D" id="3.40.630.10">
    <property type="entry name" value="Zn peptidases"/>
    <property type="match status" value="1"/>
</dbReference>
<keyword evidence="12" id="KW-0170">Cobalt</keyword>
<keyword evidence="11" id="KW-0457">Lysine biosynthesis</keyword>
<keyword evidence="8" id="KW-0378">Hydrolase</keyword>
<proteinExistence type="predicted"/>
<evidence type="ECO:0000256" key="12">
    <source>
        <dbReference type="ARBA" id="ARBA00023285"/>
    </source>
</evidence>
<organism evidence="16 17">
    <name type="scientific">Nocardioides baekrokdamisoli</name>
    <dbReference type="NCBI Taxonomy" id="1804624"/>
    <lineage>
        <taxon>Bacteria</taxon>
        <taxon>Bacillati</taxon>
        <taxon>Actinomycetota</taxon>
        <taxon>Actinomycetes</taxon>
        <taxon>Propionibacteriales</taxon>
        <taxon>Nocardioidaceae</taxon>
        <taxon>Nocardioides</taxon>
    </lineage>
</organism>
<dbReference type="GO" id="GO:0046872">
    <property type="term" value="F:metal ion binding"/>
    <property type="evidence" value="ECO:0007669"/>
    <property type="project" value="UniProtKB-KW"/>
</dbReference>
<gene>
    <name evidence="16" type="ORF">Back2_10080</name>
</gene>
<keyword evidence="7" id="KW-0479">Metal-binding</keyword>
<keyword evidence="17" id="KW-1185">Reference proteome</keyword>
<evidence type="ECO:0000256" key="6">
    <source>
        <dbReference type="ARBA" id="ARBA00022605"/>
    </source>
</evidence>
<dbReference type="GO" id="GO:0008777">
    <property type="term" value="F:acetylornithine deacetylase activity"/>
    <property type="evidence" value="ECO:0007669"/>
    <property type="project" value="TreeGrafter"/>
</dbReference>
<dbReference type="InterPro" id="IPR050072">
    <property type="entry name" value="Peptidase_M20A"/>
</dbReference>
<dbReference type="Pfam" id="PF07687">
    <property type="entry name" value="M20_dimer"/>
    <property type="match status" value="1"/>
</dbReference>
<evidence type="ECO:0000313" key="17">
    <source>
        <dbReference type="Proteomes" id="UP000271573"/>
    </source>
</evidence>
<feature type="domain" description="Peptidase M20 dimerisation" evidence="15">
    <location>
        <begin position="165"/>
        <end position="260"/>
    </location>
</feature>
<dbReference type="InterPro" id="IPR002933">
    <property type="entry name" value="Peptidase_M20"/>
</dbReference>
<evidence type="ECO:0000256" key="13">
    <source>
        <dbReference type="ARBA" id="ARBA00051301"/>
    </source>
</evidence>
<evidence type="ECO:0000256" key="7">
    <source>
        <dbReference type="ARBA" id="ARBA00022723"/>
    </source>
</evidence>